<comment type="caution">
    <text evidence="3">The sequence shown here is derived from an EMBL/GenBank/DDBJ whole genome shotgun (WGS) entry which is preliminary data.</text>
</comment>
<gene>
    <name evidence="3" type="ORF">QBC47DRAFT_348077</name>
</gene>
<dbReference type="InterPro" id="IPR011992">
    <property type="entry name" value="EF-hand-dom_pair"/>
</dbReference>
<dbReference type="GO" id="GO:0004497">
    <property type="term" value="F:monooxygenase activity"/>
    <property type="evidence" value="ECO:0007669"/>
    <property type="project" value="TreeGrafter"/>
</dbReference>
<reference evidence="3" key="1">
    <citation type="submission" date="2023-06" db="EMBL/GenBank/DDBJ databases">
        <title>Genome-scale phylogeny and comparative genomics of the fungal order Sordariales.</title>
        <authorList>
            <consortium name="Lawrence Berkeley National Laboratory"/>
            <person name="Hensen N."/>
            <person name="Bonometti L."/>
            <person name="Westerberg I."/>
            <person name="Brannstrom I.O."/>
            <person name="Guillou S."/>
            <person name="Cros-Aarteil S."/>
            <person name="Calhoun S."/>
            <person name="Haridas S."/>
            <person name="Kuo A."/>
            <person name="Mondo S."/>
            <person name="Pangilinan J."/>
            <person name="Riley R."/>
            <person name="Labutti K."/>
            <person name="Andreopoulos B."/>
            <person name="Lipzen A."/>
            <person name="Chen C."/>
            <person name="Yanf M."/>
            <person name="Daum C."/>
            <person name="Ng V."/>
            <person name="Clum A."/>
            <person name="Steindorff A."/>
            <person name="Ohm R."/>
            <person name="Martin F."/>
            <person name="Silar P."/>
            <person name="Natvig D."/>
            <person name="Lalanne C."/>
            <person name="Gautier V."/>
            <person name="Ament-Velasquez S.L."/>
            <person name="Kruys A."/>
            <person name="Hutchinson M.I."/>
            <person name="Powell A.J."/>
            <person name="Barry K."/>
            <person name="Miller A.N."/>
            <person name="Grigoriev I.V."/>
            <person name="Debuchy R."/>
            <person name="Gladieux P."/>
            <person name="Thoren M.H."/>
            <person name="Johannesson H."/>
        </authorList>
    </citation>
    <scope>NUCLEOTIDE SEQUENCE</scope>
    <source>
        <strain evidence="3">PSN4</strain>
    </source>
</reference>
<dbReference type="Pfam" id="PF05042">
    <property type="entry name" value="Caleosin"/>
    <property type="match status" value="1"/>
</dbReference>
<evidence type="ECO:0000313" key="3">
    <source>
        <dbReference type="EMBL" id="KAK1752878.1"/>
    </source>
</evidence>
<evidence type="ECO:0000256" key="2">
    <source>
        <dbReference type="SAM" id="Phobius"/>
    </source>
</evidence>
<dbReference type="GO" id="GO:0005509">
    <property type="term" value="F:calcium ion binding"/>
    <property type="evidence" value="ECO:0007669"/>
    <property type="project" value="TreeGrafter"/>
</dbReference>
<proteinExistence type="inferred from homology"/>
<keyword evidence="2" id="KW-0472">Membrane</keyword>
<dbReference type="InterPro" id="IPR007736">
    <property type="entry name" value="Caleosin-related"/>
</dbReference>
<name>A0AAJ0F701_9PEZI</name>
<dbReference type="EMBL" id="MU839838">
    <property type="protein sequence ID" value="KAK1752878.1"/>
    <property type="molecule type" value="Genomic_DNA"/>
</dbReference>
<evidence type="ECO:0000313" key="4">
    <source>
        <dbReference type="Proteomes" id="UP001239445"/>
    </source>
</evidence>
<dbReference type="Proteomes" id="UP001239445">
    <property type="component" value="Unassembled WGS sequence"/>
</dbReference>
<accession>A0AAJ0F701</accession>
<protein>
    <submittedName>
        <fullName evidence="3">Peroxygenase 3</fullName>
    </submittedName>
</protein>
<dbReference type="PANTHER" id="PTHR31495">
    <property type="entry name" value="PEROXYGENASE 3-RELATED"/>
    <property type="match status" value="1"/>
</dbReference>
<comment type="similarity">
    <text evidence="1">Belongs to the caleosin family.</text>
</comment>
<dbReference type="AlphaFoldDB" id="A0AAJ0F701"/>
<dbReference type="SUPFAM" id="SSF47473">
    <property type="entry name" value="EF-hand"/>
    <property type="match status" value="1"/>
</dbReference>
<organism evidence="3 4">
    <name type="scientific">Echria macrotheca</name>
    <dbReference type="NCBI Taxonomy" id="438768"/>
    <lineage>
        <taxon>Eukaryota</taxon>
        <taxon>Fungi</taxon>
        <taxon>Dikarya</taxon>
        <taxon>Ascomycota</taxon>
        <taxon>Pezizomycotina</taxon>
        <taxon>Sordariomycetes</taxon>
        <taxon>Sordariomycetidae</taxon>
        <taxon>Sordariales</taxon>
        <taxon>Schizotheciaceae</taxon>
        <taxon>Echria</taxon>
    </lineage>
</organism>
<sequence length="278" mass="31445">MTAPETPPAAPVNGWHQRPNGPDFHLRFATTAPGCEATFNRPQAIAAESCISRPAIARANLAVSTEYPDGNGSYAAPYEDYTVLQQHVLFWDRDRDGEIFPTDTYHGFRELGFSLFFSALSAFIIHFGFSYVTRLQYSYIPDPWFRIYVGGIHKAKHGSDSNTYDIEGRFVPQAFEDMFSKWDDGNKGRLSLSDLCRMVQGNRLAGDPFGWFAAIFEWGTTWLLLAGADGMISKEDVRRVYDGSIFWYIRSTRRQGGRWERGVGPRDIVRFVGGHTTK</sequence>
<keyword evidence="2" id="KW-1133">Transmembrane helix</keyword>
<evidence type="ECO:0000256" key="1">
    <source>
        <dbReference type="ARBA" id="ARBA00006765"/>
    </source>
</evidence>
<keyword evidence="4" id="KW-1185">Reference proteome</keyword>
<dbReference type="PANTHER" id="PTHR31495:SF0">
    <property type="entry name" value="BINDING PROTEIN CALEOSIN, PUTATIVE (AFU_ORTHOLOGUE AFUA_5G13750)-RELATED"/>
    <property type="match status" value="1"/>
</dbReference>
<keyword evidence="2" id="KW-0812">Transmembrane</keyword>
<feature type="transmembrane region" description="Helical" evidence="2">
    <location>
        <begin position="111"/>
        <end position="132"/>
    </location>
</feature>